<name>A0A345BZT3_9BACI</name>
<sequence>MGIAFSVLASGSTGNAIYVETNQTKLLIDAGLSGKKIEKMFQQIGRSLSDIDAVLVTHEHSDHVKGVGVLARKYQLPVYANERTWKQMLDTIGPISKEQCFHLETGDVRTFADIDVESFGVSHDAVDPMFFVFHHEKKKLALATDMGYVSDHIKGTLADADALIFESNHDMNMLRMGRYPWNIKRRILGDTGHISNDDAAKALTTIVGEKTRYVYLAHLSQDNNLKDLARMTTEQTMEEQGIDYTPNGIQIRDTDPFMPTSLQKLG</sequence>
<dbReference type="PANTHER" id="PTHR47619:SF1">
    <property type="entry name" value="EXODEOXYRIBONUCLEASE WALJ"/>
    <property type="match status" value="1"/>
</dbReference>
<keyword evidence="3" id="KW-1185">Reference proteome</keyword>
<organism evidence="2 3">
    <name type="scientific">Salicibibacter kimchii</name>
    <dbReference type="NCBI Taxonomy" id="2099786"/>
    <lineage>
        <taxon>Bacteria</taxon>
        <taxon>Bacillati</taxon>
        <taxon>Bacillota</taxon>
        <taxon>Bacilli</taxon>
        <taxon>Bacillales</taxon>
        <taxon>Bacillaceae</taxon>
        <taxon>Salicibibacter</taxon>
    </lineage>
</organism>
<protein>
    <submittedName>
        <fullName evidence="2">MBL fold metallo-hydrolase</fullName>
    </submittedName>
</protein>
<dbReference type="InterPro" id="IPR058121">
    <property type="entry name" value="WalJ/YycJ"/>
</dbReference>
<dbReference type="SMART" id="SM00849">
    <property type="entry name" value="Lactamase_B"/>
    <property type="match status" value="1"/>
</dbReference>
<dbReference type="EMBL" id="CP031092">
    <property type="protein sequence ID" value="AXF56464.1"/>
    <property type="molecule type" value="Genomic_DNA"/>
</dbReference>
<proteinExistence type="predicted"/>
<dbReference type="InterPro" id="IPR001279">
    <property type="entry name" value="Metallo-B-lactamas"/>
</dbReference>
<dbReference type="OrthoDB" id="9781189at2"/>
<dbReference type="Pfam" id="PF12706">
    <property type="entry name" value="Lactamase_B_2"/>
    <property type="match status" value="1"/>
</dbReference>
<dbReference type="CDD" id="cd07733">
    <property type="entry name" value="YycJ-like_MBL-fold"/>
    <property type="match status" value="1"/>
</dbReference>
<dbReference type="InterPro" id="IPR036866">
    <property type="entry name" value="RibonucZ/Hydroxyglut_hydro"/>
</dbReference>
<dbReference type="SUPFAM" id="SSF56281">
    <property type="entry name" value="Metallo-hydrolase/oxidoreductase"/>
    <property type="match status" value="1"/>
</dbReference>
<accession>A0A345BZT3</accession>
<feature type="domain" description="Metallo-beta-lactamase" evidence="1">
    <location>
        <begin position="13"/>
        <end position="218"/>
    </location>
</feature>
<dbReference type="GO" id="GO:0016787">
    <property type="term" value="F:hydrolase activity"/>
    <property type="evidence" value="ECO:0007669"/>
    <property type="project" value="UniProtKB-KW"/>
</dbReference>
<gene>
    <name evidence="2" type="ORF">DT065_10805</name>
</gene>
<dbReference type="RefSeq" id="WP_114373271.1">
    <property type="nucleotide sequence ID" value="NZ_CP031092.1"/>
</dbReference>
<evidence type="ECO:0000259" key="1">
    <source>
        <dbReference type="SMART" id="SM00849"/>
    </source>
</evidence>
<reference evidence="2 3" key="1">
    <citation type="journal article" date="2018" name="J. Microbiol.">
        <title>Salicibibacter kimchii gen. nov., sp. nov., a moderately halophilic and alkalitolerant bacterium in the family Bacillaceae, isolated from kimchi.</title>
        <authorList>
            <person name="Jang J.Y."/>
            <person name="Oh Y.J."/>
            <person name="Lim S.K."/>
            <person name="Park H.K."/>
            <person name="Lee C."/>
            <person name="Kim J.Y."/>
            <person name="Lee M.A."/>
            <person name="Choi H.J."/>
        </authorList>
    </citation>
    <scope>NUCLEOTIDE SEQUENCE [LARGE SCALE GENOMIC DNA]</scope>
    <source>
        <strain evidence="2 3">NKC1-1</strain>
    </source>
</reference>
<keyword evidence="2" id="KW-0378">Hydrolase</keyword>
<evidence type="ECO:0000313" key="2">
    <source>
        <dbReference type="EMBL" id="AXF56464.1"/>
    </source>
</evidence>
<dbReference type="AlphaFoldDB" id="A0A345BZT3"/>
<evidence type="ECO:0000313" key="3">
    <source>
        <dbReference type="Proteomes" id="UP000252100"/>
    </source>
</evidence>
<dbReference type="InterPro" id="IPR052533">
    <property type="entry name" value="WalJ/YycJ-like"/>
</dbReference>
<dbReference type="Gene3D" id="3.60.15.10">
    <property type="entry name" value="Ribonuclease Z/Hydroxyacylglutathione hydrolase-like"/>
    <property type="match status" value="1"/>
</dbReference>
<dbReference type="PANTHER" id="PTHR47619">
    <property type="entry name" value="METALLO-HYDROLASE YYCJ-RELATED"/>
    <property type="match status" value="1"/>
</dbReference>
<dbReference type="KEGG" id="rue:DT065_10805"/>
<dbReference type="Proteomes" id="UP000252100">
    <property type="component" value="Chromosome"/>
</dbReference>